<feature type="transmembrane region" description="Helical" evidence="8">
    <location>
        <begin position="161"/>
        <end position="183"/>
    </location>
</feature>
<dbReference type="PANTHER" id="PTHR47019">
    <property type="entry name" value="LIPID II FLIPPASE MURJ"/>
    <property type="match status" value="1"/>
</dbReference>
<dbReference type="GO" id="GO:0015648">
    <property type="term" value="F:lipid-linked peptidoglycan transporter activity"/>
    <property type="evidence" value="ECO:0007669"/>
    <property type="project" value="TreeGrafter"/>
</dbReference>
<sequence length="305" mass="33159">MTESRKIARSASLISFATFISRILGFVRDVVIAGFFGATGLSDTFFVAFRIPNLLREMFAEGSMSSAFIPVLTETRIKKGEEEARRLARITFTFIIIVVGSICVAGIIFAPVIVRVIAPGFTQPEQLATTVLLTRIMFPFLLLVSLAALTMGVLNVERVFFIPALSSAWFNIAIIFTIILLSSHLSRPILAVAIGVTVGGIVQYATQIPLYLRKGYTYGIDTNFRNEGLKRMAILVLPLTLGLAVSQINIFVSTILASFLPQGSIAYLYYSMRLIQFPVGIFGVAMGMAALPALSAHAAKGDMES</sequence>
<keyword evidence="2" id="KW-1003">Cell membrane</keyword>
<evidence type="ECO:0000256" key="4">
    <source>
        <dbReference type="ARBA" id="ARBA00022960"/>
    </source>
</evidence>
<dbReference type="InterPro" id="IPR004268">
    <property type="entry name" value="MurJ"/>
</dbReference>
<dbReference type="GO" id="GO:0008360">
    <property type="term" value="P:regulation of cell shape"/>
    <property type="evidence" value="ECO:0007669"/>
    <property type="project" value="UniProtKB-KW"/>
</dbReference>
<reference evidence="9" key="1">
    <citation type="submission" date="2018-06" db="EMBL/GenBank/DDBJ databases">
        <authorList>
            <person name="Zhirakovskaya E."/>
        </authorList>
    </citation>
    <scope>NUCLEOTIDE SEQUENCE</scope>
</reference>
<evidence type="ECO:0000256" key="7">
    <source>
        <dbReference type="ARBA" id="ARBA00023136"/>
    </source>
</evidence>
<feature type="transmembrane region" description="Helical" evidence="8">
    <location>
        <begin position="87"/>
        <end position="112"/>
    </location>
</feature>
<dbReference type="GO" id="GO:0034204">
    <property type="term" value="P:lipid translocation"/>
    <property type="evidence" value="ECO:0007669"/>
    <property type="project" value="TreeGrafter"/>
</dbReference>
<accession>A0A3B1DRP3</accession>
<feature type="transmembrane region" description="Helical" evidence="8">
    <location>
        <begin position="233"/>
        <end position="259"/>
    </location>
</feature>
<dbReference type="AlphaFoldDB" id="A0A3B1DRP3"/>
<feature type="transmembrane region" description="Helical" evidence="8">
    <location>
        <begin position="7"/>
        <end position="24"/>
    </location>
</feature>
<evidence type="ECO:0000256" key="5">
    <source>
        <dbReference type="ARBA" id="ARBA00022984"/>
    </source>
</evidence>
<feature type="transmembrane region" description="Helical" evidence="8">
    <location>
        <begin position="132"/>
        <end position="154"/>
    </location>
</feature>
<keyword evidence="3 8" id="KW-0812">Transmembrane</keyword>
<dbReference type="GO" id="GO:0009252">
    <property type="term" value="P:peptidoglycan biosynthetic process"/>
    <property type="evidence" value="ECO:0007669"/>
    <property type="project" value="UniProtKB-KW"/>
</dbReference>
<dbReference type="InterPro" id="IPR051050">
    <property type="entry name" value="Lipid_II_flippase_MurJ/MviN"/>
</dbReference>
<dbReference type="PRINTS" id="PR01806">
    <property type="entry name" value="VIRFACTRMVIN"/>
</dbReference>
<name>A0A3B1DRP3_9ZZZZ</name>
<comment type="subcellular location">
    <subcellularLocation>
        <location evidence="1">Cell membrane</location>
        <topology evidence="1">Multi-pass membrane protein</topology>
    </subcellularLocation>
</comment>
<proteinExistence type="predicted"/>
<dbReference type="NCBIfam" id="TIGR01695">
    <property type="entry name" value="murJ_mviN"/>
    <property type="match status" value="1"/>
</dbReference>
<evidence type="ECO:0000256" key="3">
    <source>
        <dbReference type="ARBA" id="ARBA00022692"/>
    </source>
</evidence>
<keyword evidence="7 8" id="KW-0472">Membrane</keyword>
<feature type="non-terminal residue" evidence="9">
    <location>
        <position position="305"/>
    </location>
</feature>
<keyword evidence="4" id="KW-0133">Cell shape</keyword>
<feature type="transmembrane region" description="Helical" evidence="8">
    <location>
        <begin position="30"/>
        <end position="49"/>
    </location>
</feature>
<evidence type="ECO:0000313" key="9">
    <source>
        <dbReference type="EMBL" id="VAX34455.1"/>
    </source>
</evidence>
<evidence type="ECO:0000256" key="6">
    <source>
        <dbReference type="ARBA" id="ARBA00022989"/>
    </source>
</evidence>
<dbReference type="PANTHER" id="PTHR47019:SF1">
    <property type="entry name" value="LIPID II FLIPPASE MURJ"/>
    <property type="match status" value="1"/>
</dbReference>
<evidence type="ECO:0000256" key="2">
    <source>
        <dbReference type="ARBA" id="ARBA00022475"/>
    </source>
</evidence>
<keyword evidence="5" id="KW-0573">Peptidoglycan synthesis</keyword>
<dbReference type="GO" id="GO:0005886">
    <property type="term" value="C:plasma membrane"/>
    <property type="evidence" value="ECO:0007669"/>
    <property type="project" value="UniProtKB-SubCell"/>
</dbReference>
<gene>
    <name evidence="9" type="ORF">MNBD_NITROSPIRAE03-2105</name>
</gene>
<evidence type="ECO:0000256" key="8">
    <source>
        <dbReference type="SAM" id="Phobius"/>
    </source>
</evidence>
<protein>
    <submittedName>
        <fullName evidence="9">Proposed peptidoglycan lipid II flippase MurJ</fullName>
    </submittedName>
</protein>
<feature type="transmembrane region" description="Helical" evidence="8">
    <location>
        <begin position="279"/>
        <end position="299"/>
    </location>
</feature>
<organism evidence="9">
    <name type="scientific">hydrothermal vent metagenome</name>
    <dbReference type="NCBI Taxonomy" id="652676"/>
    <lineage>
        <taxon>unclassified sequences</taxon>
        <taxon>metagenomes</taxon>
        <taxon>ecological metagenomes</taxon>
    </lineage>
</organism>
<dbReference type="Pfam" id="PF03023">
    <property type="entry name" value="MurJ"/>
    <property type="match status" value="1"/>
</dbReference>
<dbReference type="EMBL" id="UOGI01000324">
    <property type="protein sequence ID" value="VAX34455.1"/>
    <property type="molecule type" value="Genomic_DNA"/>
</dbReference>
<feature type="transmembrane region" description="Helical" evidence="8">
    <location>
        <begin position="189"/>
        <end position="212"/>
    </location>
</feature>
<dbReference type="CDD" id="cd13123">
    <property type="entry name" value="MATE_MurJ_like"/>
    <property type="match status" value="1"/>
</dbReference>
<evidence type="ECO:0000256" key="1">
    <source>
        <dbReference type="ARBA" id="ARBA00004651"/>
    </source>
</evidence>
<keyword evidence="6 8" id="KW-1133">Transmembrane helix</keyword>